<proteinExistence type="predicted"/>
<organism evidence="1 2">
    <name type="scientific">Pyrus ussuriensis x Pyrus communis</name>
    <dbReference type="NCBI Taxonomy" id="2448454"/>
    <lineage>
        <taxon>Eukaryota</taxon>
        <taxon>Viridiplantae</taxon>
        <taxon>Streptophyta</taxon>
        <taxon>Embryophyta</taxon>
        <taxon>Tracheophyta</taxon>
        <taxon>Spermatophyta</taxon>
        <taxon>Magnoliopsida</taxon>
        <taxon>eudicotyledons</taxon>
        <taxon>Gunneridae</taxon>
        <taxon>Pentapetalae</taxon>
        <taxon>rosids</taxon>
        <taxon>fabids</taxon>
        <taxon>Rosales</taxon>
        <taxon>Rosaceae</taxon>
        <taxon>Amygdaloideae</taxon>
        <taxon>Maleae</taxon>
        <taxon>Pyrus</taxon>
    </lineage>
</organism>
<name>A0A5N5GLE3_9ROSA</name>
<dbReference type="AlphaFoldDB" id="A0A5N5GLE3"/>
<dbReference type="OrthoDB" id="10462988at2759"/>
<evidence type="ECO:0000313" key="1">
    <source>
        <dbReference type="EMBL" id="KAB2614671.1"/>
    </source>
</evidence>
<dbReference type="EMBL" id="SMOL01000402">
    <property type="protein sequence ID" value="KAB2614671.1"/>
    <property type="molecule type" value="Genomic_DNA"/>
</dbReference>
<reference evidence="2" key="2">
    <citation type="submission" date="2019-10" db="EMBL/GenBank/DDBJ databases">
        <title>A de novo genome assembly of a pear dwarfing rootstock.</title>
        <authorList>
            <person name="Wang F."/>
            <person name="Wang J."/>
            <person name="Li S."/>
            <person name="Zhang Y."/>
            <person name="Fang M."/>
            <person name="Ma L."/>
            <person name="Zhao Y."/>
            <person name="Jiang S."/>
        </authorList>
    </citation>
    <scope>NUCLEOTIDE SEQUENCE [LARGE SCALE GENOMIC DNA]</scope>
</reference>
<evidence type="ECO:0000313" key="2">
    <source>
        <dbReference type="Proteomes" id="UP000327157"/>
    </source>
</evidence>
<comment type="caution">
    <text evidence="1">The sequence shown here is derived from an EMBL/GenBank/DDBJ whole genome shotgun (WGS) entry which is preliminary data.</text>
</comment>
<protein>
    <submittedName>
        <fullName evidence="1">Uncharacterized protein</fullName>
    </submittedName>
</protein>
<keyword evidence="2" id="KW-1185">Reference proteome</keyword>
<dbReference type="Proteomes" id="UP000327157">
    <property type="component" value="Chromosome 3"/>
</dbReference>
<sequence length="172" mass="19439">MQYRLFEHQFHSSASEIESKAVSVIRAVFFVCTLDIDISKPALSFFPGAVEGQKVSIKFQIAATHYAAQLIANVASDLGLKIRSGGGLHGKAFYFFPWRSRVSWELMLARSEKKKETGGDGRDLHIHVFRSVFPFSDRFEIEFVKDGRWSPKEVDALVSTCVTWCEVIYIGI</sequence>
<accession>A0A5N5GLE3</accession>
<gene>
    <name evidence="1" type="ORF">D8674_021259</name>
</gene>
<reference evidence="1 2" key="1">
    <citation type="submission" date="2019-09" db="EMBL/GenBank/DDBJ databases">
        <authorList>
            <person name="Ou C."/>
        </authorList>
    </citation>
    <scope>NUCLEOTIDE SEQUENCE [LARGE SCALE GENOMIC DNA]</scope>
    <source>
        <strain evidence="1">S2</strain>
        <tissue evidence="1">Leaf</tissue>
    </source>
</reference>
<reference evidence="1 2" key="3">
    <citation type="submission" date="2019-11" db="EMBL/GenBank/DDBJ databases">
        <title>A de novo genome assembly of a pear dwarfing rootstock.</title>
        <authorList>
            <person name="Wang F."/>
            <person name="Wang J."/>
            <person name="Li S."/>
            <person name="Zhang Y."/>
            <person name="Fang M."/>
            <person name="Ma L."/>
            <person name="Zhao Y."/>
            <person name="Jiang S."/>
        </authorList>
    </citation>
    <scope>NUCLEOTIDE SEQUENCE [LARGE SCALE GENOMIC DNA]</scope>
    <source>
        <strain evidence="1">S2</strain>
        <tissue evidence="1">Leaf</tissue>
    </source>
</reference>